<organism evidence="1 2">
    <name type="scientific">Oncorhynchus kisutch</name>
    <name type="common">Coho salmon</name>
    <name type="synonym">Salmo kisutch</name>
    <dbReference type="NCBI Taxonomy" id="8019"/>
    <lineage>
        <taxon>Eukaryota</taxon>
        <taxon>Metazoa</taxon>
        <taxon>Chordata</taxon>
        <taxon>Craniata</taxon>
        <taxon>Vertebrata</taxon>
        <taxon>Euteleostomi</taxon>
        <taxon>Actinopterygii</taxon>
        <taxon>Neopterygii</taxon>
        <taxon>Teleostei</taxon>
        <taxon>Protacanthopterygii</taxon>
        <taxon>Salmoniformes</taxon>
        <taxon>Salmonidae</taxon>
        <taxon>Salmoninae</taxon>
        <taxon>Oncorhynchus</taxon>
    </lineage>
</organism>
<dbReference type="PANTHER" id="PTHR21640:SF1">
    <property type="entry name" value="NESPRIN-4"/>
    <property type="match status" value="1"/>
</dbReference>
<evidence type="ECO:0000313" key="1">
    <source>
        <dbReference type="Ensembl" id="ENSOKIP00005073003.1"/>
    </source>
</evidence>
<reference evidence="1" key="1">
    <citation type="submission" date="2025-08" db="UniProtKB">
        <authorList>
            <consortium name="Ensembl"/>
        </authorList>
    </citation>
    <scope>IDENTIFICATION</scope>
</reference>
<protein>
    <submittedName>
        <fullName evidence="1">Uncharacterized protein</fullName>
    </submittedName>
</protein>
<reference evidence="1" key="2">
    <citation type="submission" date="2025-09" db="UniProtKB">
        <authorList>
            <consortium name="Ensembl"/>
        </authorList>
    </citation>
    <scope>IDENTIFICATION</scope>
</reference>
<sequence length="307" mass="34290">MPVEVQLPAGSHGHHCPCSIGSDIMSEEDERRVATQSVNSPLGLDLILEHTEPLLSESHFLPLLDISEEPQDCLPLGSCLIQDGSLSLDGCVQLERKWVLWHEFMKECSSLGDWLQLAEKSADSPRSANVLFVTAKEELKKFESLRTQAGARLVQLDSLTLRNRTLTRLFDGAMRSRLLGMAKDCGQRWDHLHGTVESVCRRLKVKGTMSKAPLTPAVHLRSCWSRMVCLRRAAPQTSVTHNWTTWCWSGTPPLTSGAPSPNTTLTCHISAPTQVGNETIYNELKVNDASRIIHVFYPQTYIPLEHF</sequence>
<keyword evidence="2" id="KW-1185">Reference proteome</keyword>
<evidence type="ECO:0000313" key="2">
    <source>
        <dbReference type="Proteomes" id="UP000694557"/>
    </source>
</evidence>
<dbReference type="Ensembl" id="ENSOKIT00005077785.1">
    <property type="protein sequence ID" value="ENSOKIP00005073003.1"/>
    <property type="gene ID" value="ENSOKIG00005031538.1"/>
</dbReference>
<proteinExistence type="predicted"/>
<accession>A0A8C7IH83</accession>
<dbReference type="GO" id="GO:0034993">
    <property type="term" value="C:meiotic nuclear membrane microtubule tethering complex"/>
    <property type="evidence" value="ECO:0007669"/>
    <property type="project" value="InterPro"/>
</dbReference>
<dbReference type="InterPro" id="IPR030268">
    <property type="entry name" value="SYNE4"/>
</dbReference>
<dbReference type="AlphaFoldDB" id="A0A8C7IH83"/>
<dbReference type="Proteomes" id="UP000694557">
    <property type="component" value="Unassembled WGS sequence"/>
</dbReference>
<dbReference type="Gene3D" id="1.20.58.60">
    <property type="match status" value="1"/>
</dbReference>
<dbReference type="GeneTree" id="ENSGT00940000174800"/>
<name>A0A8C7IH83_ONCKI</name>
<dbReference type="SUPFAM" id="SSF46966">
    <property type="entry name" value="Spectrin repeat"/>
    <property type="match status" value="1"/>
</dbReference>
<dbReference type="PANTHER" id="PTHR21640">
    <property type="match status" value="1"/>
</dbReference>